<reference evidence="2 3" key="1">
    <citation type="submission" date="2023-09" db="EMBL/GenBank/DDBJ databases">
        <title>Different Types of Thermotolerant Ring-Cleaving Dioxygenases derived from Aeribacillus composti HB-1 applied for multiple aromatic hydrocarbons removal.</title>
        <authorList>
            <person name="Cao L."/>
            <person name="Li M."/>
            <person name="Ma T."/>
        </authorList>
    </citation>
    <scope>NUCLEOTIDE SEQUENCE [LARGE SCALE GENOMIC DNA]</scope>
    <source>
        <strain evidence="2 3">HB-1</strain>
    </source>
</reference>
<dbReference type="GeneID" id="301126213"/>
<evidence type="ECO:0000313" key="2">
    <source>
        <dbReference type="EMBL" id="WNF31553.1"/>
    </source>
</evidence>
<proteinExistence type="predicted"/>
<feature type="coiled-coil region" evidence="1">
    <location>
        <begin position="16"/>
        <end position="43"/>
    </location>
</feature>
<evidence type="ECO:0000256" key="1">
    <source>
        <dbReference type="SAM" id="Coils"/>
    </source>
</evidence>
<dbReference type="InterPro" id="IPR025004">
    <property type="entry name" value="SenN/SenS"/>
</dbReference>
<dbReference type="Pfam" id="PF13040">
    <property type="entry name" value="Fur_reg_FbpB"/>
    <property type="match status" value="1"/>
</dbReference>
<accession>A0ABY9W735</accession>
<sequence length="46" mass="5614">MKKTKISFKQLVLENKQNLLKDREALNEIEERLEKRLEKRQLEKSS</sequence>
<keyword evidence="3" id="KW-1185">Reference proteome</keyword>
<gene>
    <name evidence="2" type="ORF">RI196_09535</name>
</gene>
<dbReference type="RefSeq" id="WP_082829475.1">
    <property type="nucleotide sequence ID" value="NZ_CP134501.1"/>
</dbReference>
<organism evidence="2 3">
    <name type="scientific">Aeribacillus composti</name>
    <dbReference type="NCBI Taxonomy" id="1868734"/>
    <lineage>
        <taxon>Bacteria</taxon>
        <taxon>Bacillati</taxon>
        <taxon>Bacillota</taxon>
        <taxon>Bacilli</taxon>
        <taxon>Bacillales</taxon>
        <taxon>Bacillaceae</taxon>
        <taxon>Aeribacillus</taxon>
    </lineage>
</organism>
<evidence type="ECO:0000313" key="3">
    <source>
        <dbReference type="Proteomes" id="UP001303701"/>
    </source>
</evidence>
<dbReference type="Proteomes" id="UP001303701">
    <property type="component" value="Chromosome"/>
</dbReference>
<name>A0ABY9W735_9BACI</name>
<dbReference type="EMBL" id="CP134501">
    <property type="protein sequence ID" value="WNF31553.1"/>
    <property type="molecule type" value="Genomic_DNA"/>
</dbReference>
<protein>
    <submittedName>
        <fullName evidence="2">FbpB family small basic protein</fullName>
    </submittedName>
</protein>
<keyword evidence="1" id="KW-0175">Coiled coil</keyword>